<accession>A0ACC0NL83</accession>
<name>A0ACC0NL83_RHOML</name>
<dbReference type="Proteomes" id="UP001062846">
    <property type="component" value="Chromosome 5"/>
</dbReference>
<keyword evidence="2" id="KW-1185">Reference proteome</keyword>
<evidence type="ECO:0000313" key="2">
    <source>
        <dbReference type="Proteomes" id="UP001062846"/>
    </source>
</evidence>
<reference evidence="1" key="1">
    <citation type="submission" date="2022-02" db="EMBL/GenBank/DDBJ databases">
        <title>Plant Genome Project.</title>
        <authorList>
            <person name="Zhang R.-G."/>
        </authorList>
    </citation>
    <scope>NUCLEOTIDE SEQUENCE</scope>
    <source>
        <strain evidence="1">AT1</strain>
    </source>
</reference>
<organism evidence="1 2">
    <name type="scientific">Rhododendron molle</name>
    <name type="common">Chinese azalea</name>
    <name type="synonym">Azalea mollis</name>
    <dbReference type="NCBI Taxonomy" id="49168"/>
    <lineage>
        <taxon>Eukaryota</taxon>
        <taxon>Viridiplantae</taxon>
        <taxon>Streptophyta</taxon>
        <taxon>Embryophyta</taxon>
        <taxon>Tracheophyta</taxon>
        <taxon>Spermatophyta</taxon>
        <taxon>Magnoliopsida</taxon>
        <taxon>eudicotyledons</taxon>
        <taxon>Gunneridae</taxon>
        <taxon>Pentapetalae</taxon>
        <taxon>asterids</taxon>
        <taxon>Ericales</taxon>
        <taxon>Ericaceae</taxon>
        <taxon>Ericoideae</taxon>
        <taxon>Rhodoreae</taxon>
        <taxon>Rhododendron</taxon>
    </lineage>
</organism>
<proteinExistence type="predicted"/>
<sequence length="245" mass="27965">MAKEQVDRVEPPPPPSVGNDSNKFGGFAENLVCLAFWIERGAAASIVLSFYWFPPNVWGSIFFIFVSLLILSNSLYLIALLSSLLQIWEPCRWRDFNDTYPIAVAVFGATLLQAEDGRNNKIDKENTGQQEAKLNFSSKESKEEVQAKDEMNYKIDEEFTGQQKAKHEASLKESKGELRSSSCCTSEQFQSSEAKYHAKYENLLRKYFDKCHVWEEERSQLMKELGSAKASSEIYRELLHGSDDF</sequence>
<dbReference type="EMBL" id="CM046392">
    <property type="protein sequence ID" value="KAI8554030.1"/>
    <property type="molecule type" value="Genomic_DNA"/>
</dbReference>
<evidence type="ECO:0000313" key="1">
    <source>
        <dbReference type="EMBL" id="KAI8554030.1"/>
    </source>
</evidence>
<gene>
    <name evidence="1" type="ORF">RHMOL_Rhmol05G0065600</name>
</gene>
<comment type="caution">
    <text evidence="1">The sequence shown here is derived from an EMBL/GenBank/DDBJ whole genome shotgun (WGS) entry which is preliminary data.</text>
</comment>
<protein>
    <submittedName>
        <fullName evidence="1">Uncharacterized protein</fullName>
    </submittedName>
</protein>